<gene>
    <name evidence="1" type="ORF">CAC02_08740</name>
</gene>
<name>A0A368UBQ6_9STRE</name>
<organism evidence="1 2">
    <name type="scientific">Streptococcus gallolyticus</name>
    <dbReference type="NCBI Taxonomy" id="315405"/>
    <lineage>
        <taxon>Bacteria</taxon>
        <taxon>Bacillati</taxon>
        <taxon>Bacillota</taxon>
        <taxon>Bacilli</taxon>
        <taxon>Lactobacillales</taxon>
        <taxon>Streptococcaceae</taxon>
        <taxon>Streptococcus</taxon>
    </lineage>
</organism>
<sequence>MTAINNDFAARADWGAKNYEDANHTPEASVTERNPLTAKAGENISLPAEAIDPDGDNLTYNWWRYI</sequence>
<dbReference type="AlphaFoldDB" id="A0A368UBQ6"/>
<comment type="caution">
    <text evidence="1">The sequence shown here is derived from an EMBL/GenBank/DDBJ whole genome shotgun (WGS) entry which is preliminary data.</text>
</comment>
<protein>
    <submittedName>
        <fullName evidence="1">Uncharacterized protein</fullName>
    </submittedName>
</protein>
<dbReference type="EMBL" id="NETH01000047">
    <property type="protein sequence ID" value="RCW16409.1"/>
    <property type="molecule type" value="Genomic_DNA"/>
</dbReference>
<evidence type="ECO:0000313" key="2">
    <source>
        <dbReference type="Proteomes" id="UP000253215"/>
    </source>
</evidence>
<dbReference type="Proteomes" id="UP000253215">
    <property type="component" value="Unassembled WGS sequence"/>
</dbReference>
<accession>A0A368UBQ6</accession>
<proteinExistence type="predicted"/>
<evidence type="ECO:0000313" key="1">
    <source>
        <dbReference type="EMBL" id="RCW16409.1"/>
    </source>
</evidence>
<reference evidence="1 2" key="1">
    <citation type="journal article" date="2018" name="Sci. Rep.">
        <title>Network-guided genomic and metagenomic analysis of the faecal microbiota of the critically endangered kakapo.</title>
        <authorList>
            <person name="Waite D.W."/>
            <person name="Dsouza M."/>
            <person name="Sekiguchi Y."/>
            <person name="Hugenholtz P."/>
            <person name="Taylor M.W."/>
        </authorList>
    </citation>
    <scope>NUCLEOTIDE SEQUENCE [LARGE SCALE GENOMIC DNA]</scope>
    <source>
        <strain evidence="1 2">BI02</strain>
    </source>
</reference>
<dbReference type="Gene3D" id="2.60.40.10">
    <property type="entry name" value="Immunoglobulins"/>
    <property type="match status" value="1"/>
</dbReference>
<dbReference type="InterPro" id="IPR013783">
    <property type="entry name" value="Ig-like_fold"/>
</dbReference>